<dbReference type="Proteomes" id="UP000523447">
    <property type="component" value="Unassembled WGS sequence"/>
</dbReference>
<evidence type="ECO:0000313" key="6">
    <source>
        <dbReference type="EMBL" id="NKY86104.1"/>
    </source>
</evidence>
<dbReference type="EMBL" id="JAAXPE010000008">
    <property type="protein sequence ID" value="NKY86104.1"/>
    <property type="molecule type" value="Genomic_DNA"/>
</dbReference>
<dbReference type="GO" id="GO:0071949">
    <property type="term" value="F:FAD binding"/>
    <property type="evidence" value="ECO:0007669"/>
    <property type="project" value="InterPro"/>
</dbReference>
<feature type="domain" description="FAD-binding" evidence="5">
    <location>
        <begin position="18"/>
        <end position="234"/>
    </location>
</feature>
<dbReference type="PANTHER" id="PTHR47178">
    <property type="entry name" value="MONOOXYGENASE, FAD-BINDING"/>
    <property type="match status" value="1"/>
</dbReference>
<evidence type="ECO:0000256" key="2">
    <source>
        <dbReference type="ARBA" id="ARBA00022827"/>
    </source>
</evidence>
<evidence type="ECO:0000256" key="3">
    <source>
        <dbReference type="ARBA" id="ARBA00023002"/>
    </source>
</evidence>
<dbReference type="InterPro" id="IPR036188">
    <property type="entry name" value="FAD/NAD-bd_sf"/>
</dbReference>
<dbReference type="AlphaFoldDB" id="A0A7X6RI21"/>
<dbReference type="SUPFAM" id="SSF51905">
    <property type="entry name" value="FAD/NAD(P)-binding domain"/>
    <property type="match status" value="1"/>
</dbReference>
<dbReference type="RefSeq" id="WP_040720838.1">
    <property type="nucleotide sequence ID" value="NZ_CAWPHS010000078.1"/>
</dbReference>
<evidence type="ECO:0000313" key="7">
    <source>
        <dbReference type="Proteomes" id="UP000523447"/>
    </source>
</evidence>
<organism evidence="6 7">
    <name type="scientific">Nocardia veterana</name>
    <dbReference type="NCBI Taxonomy" id="132249"/>
    <lineage>
        <taxon>Bacteria</taxon>
        <taxon>Bacillati</taxon>
        <taxon>Actinomycetota</taxon>
        <taxon>Actinomycetes</taxon>
        <taxon>Mycobacteriales</taxon>
        <taxon>Nocardiaceae</taxon>
        <taxon>Nocardia</taxon>
    </lineage>
</organism>
<dbReference type="Gene3D" id="3.50.50.60">
    <property type="entry name" value="FAD/NAD(P)-binding domain"/>
    <property type="match status" value="1"/>
</dbReference>
<comment type="caution">
    <text evidence="6">The sequence shown here is derived from an EMBL/GenBank/DDBJ whole genome shotgun (WGS) entry which is preliminary data.</text>
</comment>
<evidence type="ECO:0000256" key="4">
    <source>
        <dbReference type="ARBA" id="ARBA00023033"/>
    </source>
</evidence>
<keyword evidence="3" id="KW-0560">Oxidoreductase</keyword>
<dbReference type="PANTHER" id="PTHR47178:SF5">
    <property type="entry name" value="FAD-BINDING DOMAIN-CONTAINING PROTEIN"/>
    <property type="match status" value="1"/>
</dbReference>
<dbReference type="GO" id="GO:0004497">
    <property type="term" value="F:monooxygenase activity"/>
    <property type="evidence" value="ECO:0007669"/>
    <property type="project" value="UniProtKB-KW"/>
</dbReference>
<dbReference type="PRINTS" id="PR00420">
    <property type="entry name" value="RNGMNOXGNASE"/>
</dbReference>
<keyword evidence="4" id="KW-0503">Monooxygenase</keyword>
<sequence length="244" mass="26406">MLDTGRVRVEFTDGGSDEGDLLIGADGVGSAIRRQLLPDAVVEDFGLRCIYGRMPLTSRLSPEEFERGLCWVSSDSTCGAGFGTVRFRTPLDERPDYLMVTLIATPLRLGVTDEVLFDMSSQQLWKLSVETTADWHPAIGEIYARSDTETFFPITFRISGQIPIWEPGPVTLLGDAIHTMPPTAGAGANTALADAATLAGEILSAARGQKTLTEAVAAYQTVMLPRGRQAIDNSRHLAARMFAD</sequence>
<keyword evidence="1" id="KW-0285">Flavoprotein</keyword>
<dbReference type="InterPro" id="IPR002938">
    <property type="entry name" value="FAD-bd"/>
</dbReference>
<protein>
    <recommendedName>
        <fullName evidence="5">FAD-binding domain-containing protein</fullName>
    </recommendedName>
</protein>
<reference evidence="6 7" key="1">
    <citation type="submission" date="2020-04" db="EMBL/GenBank/DDBJ databases">
        <title>MicrobeNet Type strains.</title>
        <authorList>
            <person name="Nicholson A.C."/>
        </authorList>
    </citation>
    <scope>NUCLEOTIDE SEQUENCE [LARGE SCALE GENOMIC DNA]</scope>
    <source>
        <strain evidence="6 7">DSM 44445</strain>
    </source>
</reference>
<dbReference type="Pfam" id="PF01494">
    <property type="entry name" value="FAD_binding_3"/>
    <property type="match status" value="1"/>
</dbReference>
<keyword evidence="2" id="KW-0274">FAD</keyword>
<gene>
    <name evidence="6" type="ORF">HGA07_10755</name>
</gene>
<accession>A0A7X6RI21</accession>
<keyword evidence="7" id="KW-1185">Reference proteome</keyword>
<evidence type="ECO:0000256" key="1">
    <source>
        <dbReference type="ARBA" id="ARBA00022630"/>
    </source>
</evidence>
<proteinExistence type="predicted"/>
<evidence type="ECO:0000259" key="5">
    <source>
        <dbReference type="Pfam" id="PF01494"/>
    </source>
</evidence>
<name>A0A7X6RI21_9NOCA</name>